<dbReference type="AlphaFoldDB" id="A0A655P6P5"/>
<evidence type="ECO:0000313" key="2">
    <source>
        <dbReference type="Proteomes" id="UP000044806"/>
    </source>
</evidence>
<dbReference type="Proteomes" id="UP000044806">
    <property type="component" value="Unassembled WGS sequence"/>
</dbReference>
<proteinExistence type="predicted"/>
<sequence length="46" mass="4914">MSSALASVKPQRSPAKAKALESVRRIAKFGYWASKSTVDASGQKSM</sequence>
<reference evidence="1 2" key="1">
    <citation type="submission" date="2015-07" db="EMBL/GenBank/DDBJ databases">
        <authorList>
            <consortium name="Pathogen Informatics"/>
        </authorList>
    </citation>
    <scope>NUCLEOTIDE SEQUENCE [LARGE SCALE GENOMIC DNA]</scope>
    <source>
        <strain evidence="1 2">A51</strain>
    </source>
</reference>
<gene>
    <name evidence="1" type="ORF">ERS013165_03265</name>
</gene>
<organism evidence="1 2">
    <name type="scientific">Vibrio cholerae</name>
    <dbReference type="NCBI Taxonomy" id="666"/>
    <lineage>
        <taxon>Bacteria</taxon>
        <taxon>Pseudomonadati</taxon>
        <taxon>Pseudomonadota</taxon>
        <taxon>Gammaproteobacteria</taxon>
        <taxon>Vibrionales</taxon>
        <taxon>Vibrionaceae</taxon>
        <taxon>Vibrio</taxon>
    </lineage>
</organism>
<accession>A0A655P6P5</accession>
<protein>
    <submittedName>
        <fullName evidence="1">Uncharacterized protein</fullName>
    </submittedName>
</protein>
<dbReference type="EMBL" id="CWOW01000022">
    <property type="protein sequence ID" value="CSB07096.1"/>
    <property type="molecule type" value="Genomic_DNA"/>
</dbReference>
<evidence type="ECO:0000313" key="1">
    <source>
        <dbReference type="EMBL" id="CSB07096.1"/>
    </source>
</evidence>
<name>A0A655P6P5_VIBCL</name>